<organism evidence="1 2">
    <name type="scientific">Mucuna pruriens</name>
    <name type="common">Velvet bean</name>
    <name type="synonym">Dolichos pruriens</name>
    <dbReference type="NCBI Taxonomy" id="157652"/>
    <lineage>
        <taxon>Eukaryota</taxon>
        <taxon>Viridiplantae</taxon>
        <taxon>Streptophyta</taxon>
        <taxon>Embryophyta</taxon>
        <taxon>Tracheophyta</taxon>
        <taxon>Spermatophyta</taxon>
        <taxon>Magnoliopsida</taxon>
        <taxon>eudicotyledons</taxon>
        <taxon>Gunneridae</taxon>
        <taxon>Pentapetalae</taxon>
        <taxon>rosids</taxon>
        <taxon>fabids</taxon>
        <taxon>Fabales</taxon>
        <taxon>Fabaceae</taxon>
        <taxon>Papilionoideae</taxon>
        <taxon>50 kb inversion clade</taxon>
        <taxon>NPAAA clade</taxon>
        <taxon>indigoferoid/millettioid clade</taxon>
        <taxon>Phaseoleae</taxon>
        <taxon>Mucuna</taxon>
    </lineage>
</organism>
<evidence type="ECO:0008006" key="3">
    <source>
        <dbReference type="Google" id="ProtNLM"/>
    </source>
</evidence>
<dbReference type="Proteomes" id="UP000257109">
    <property type="component" value="Unassembled WGS sequence"/>
</dbReference>
<protein>
    <recommendedName>
        <fullName evidence="3">Copia protein</fullName>
    </recommendedName>
</protein>
<accession>A0A371GHT7</accession>
<dbReference type="AlphaFoldDB" id="A0A371GHT7"/>
<comment type="caution">
    <text evidence="1">The sequence shown here is derived from an EMBL/GenBank/DDBJ whole genome shotgun (WGS) entry which is preliminary data.</text>
</comment>
<dbReference type="EMBL" id="QJKJ01005502">
    <property type="protein sequence ID" value="RDX90070.1"/>
    <property type="molecule type" value="Genomic_DNA"/>
</dbReference>
<evidence type="ECO:0000313" key="2">
    <source>
        <dbReference type="Proteomes" id="UP000257109"/>
    </source>
</evidence>
<feature type="non-terminal residue" evidence="1">
    <location>
        <position position="1"/>
    </location>
</feature>
<reference evidence="1" key="1">
    <citation type="submission" date="2018-05" db="EMBL/GenBank/DDBJ databases">
        <title>Draft genome of Mucuna pruriens seed.</title>
        <authorList>
            <person name="Nnadi N.E."/>
            <person name="Vos R."/>
            <person name="Hasami M.H."/>
            <person name="Devisetty U.K."/>
            <person name="Aguiy J.C."/>
        </authorList>
    </citation>
    <scope>NUCLEOTIDE SEQUENCE [LARGE SCALE GENOMIC DNA]</scope>
    <source>
        <strain evidence="1">JCA_2017</strain>
    </source>
</reference>
<keyword evidence="2" id="KW-1185">Reference proteome</keyword>
<sequence>MSKKSSMNETLKIALYILNKVPTKAVNKTPYKLWTDKKSSIKHLHIWGYPVEARPYRSHERKLDSRIILFETRNARFLEEVEFGKEENIRNVIFGEESVNDIGQVLVPIIVEKTTPIIGDNIHPQTPIEQPQQYQRSIKERRHAIIDDYIIFLQEHEDDISLTKDDPINFCQTMQSSNSQKWIDAMKDEMKSMQDNDLIYWLDSKGNIKRYKARLFAKGFT</sequence>
<proteinExistence type="predicted"/>
<name>A0A371GHT7_MUCPR</name>
<evidence type="ECO:0000313" key="1">
    <source>
        <dbReference type="EMBL" id="RDX90070.1"/>
    </source>
</evidence>
<gene>
    <name evidence="1" type="ORF">CR513_28108</name>
</gene>